<reference evidence="2" key="5">
    <citation type="journal article" date="2021" name="G3 (Bethesda)">
        <title>Aegilops tauschii genome assembly Aet v5.0 features greater sequence contiguity and improved annotation.</title>
        <authorList>
            <person name="Wang L."/>
            <person name="Zhu T."/>
            <person name="Rodriguez J.C."/>
            <person name="Deal K.R."/>
            <person name="Dubcovsky J."/>
            <person name="McGuire P.E."/>
            <person name="Lux T."/>
            <person name="Spannagl M."/>
            <person name="Mayer K.F.X."/>
            <person name="Baldrich P."/>
            <person name="Meyers B.C."/>
            <person name="Huo N."/>
            <person name="Gu Y.Q."/>
            <person name="Zhou H."/>
            <person name="Devos K.M."/>
            <person name="Bennetzen J.L."/>
            <person name="Unver T."/>
            <person name="Budak H."/>
            <person name="Gulick P.J."/>
            <person name="Galiba G."/>
            <person name="Kalapos B."/>
            <person name="Nelson D.R."/>
            <person name="Li P."/>
            <person name="You F.M."/>
            <person name="Luo M.C."/>
            <person name="Dvorak J."/>
        </authorList>
    </citation>
    <scope>NUCLEOTIDE SEQUENCE [LARGE SCALE GENOMIC DNA]</scope>
    <source>
        <strain evidence="2">cv. AL8/78</strain>
    </source>
</reference>
<reference evidence="2" key="4">
    <citation type="submission" date="2019-03" db="UniProtKB">
        <authorList>
            <consortium name="EnsemblPlants"/>
        </authorList>
    </citation>
    <scope>IDENTIFICATION</scope>
</reference>
<feature type="compositionally biased region" description="Basic residues" evidence="1">
    <location>
        <begin position="355"/>
        <end position="372"/>
    </location>
</feature>
<evidence type="ECO:0000256" key="1">
    <source>
        <dbReference type="SAM" id="MobiDB-lite"/>
    </source>
</evidence>
<evidence type="ECO:0000313" key="3">
    <source>
        <dbReference type="Proteomes" id="UP000015105"/>
    </source>
</evidence>
<feature type="region of interest" description="Disordered" evidence="1">
    <location>
        <begin position="355"/>
        <end position="389"/>
    </location>
</feature>
<sequence>CIVNVYLFPWKVVHFWHKQCYTLHLSHIILFLGQYPSLVGPLHQSDVVLINSLVGPGGDHGDASVMTEPSNLAVGGEDVGGDVAGYATHHRHAGAHAELVDVVRAVGLAEDTVNIVGEVEKLEPDVQMCECVVVRHTIVVDAGVLLCNGHHLSHDVEHTLKLDPHAIGDGGPHDCEARNVGGLPFCANISINVDRFPVEGQLEAVDIVVPLGGLLGTHVEAVVSEADAQSLDPCEVTAHGGVALADEVSVDVEVSIGEDTEVLVLLAMEVEVVAVGPREAGVTAGYTRVEVTQAVGLAAWAHDDALVGAAAVAGGDAGAVTVLWFVAGEHLLPPPEPPRGDHAGILRQWGARLRGGRHGGAQHHQHGSGGHHSHGESPPPGHCYLPELM</sequence>
<reference evidence="2" key="3">
    <citation type="journal article" date="2017" name="Nature">
        <title>Genome sequence of the progenitor of the wheat D genome Aegilops tauschii.</title>
        <authorList>
            <person name="Luo M.C."/>
            <person name="Gu Y.Q."/>
            <person name="Puiu D."/>
            <person name="Wang H."/>
            <person name="Twardziok S.O."/>
            <person name="Deal K.R."/>
            <person name="Huo N."/>
            <person name="Zhu T."/>
            <person name="Wang L."/>
            <person name="Wang Y."/>
            <person name="McGuire P.E."/>
            <person name="Liu S."/>
            <person name="Long H."/>
            <person name="Ramasamy R.K."/>
            <person name="Rodriguez J.C."/>
            <person name="Van S.L."/>
            <person name="Yuan L."/>
            <person name="Wang Z."/>
            <person name="Xia Z."/>
            <person name="Xiao L."/>
            <person name="Anderson O.D."/>
            <person name="Ouyang S."/>
            <person name="Liang Y."/>
            <person name="Zimin A.V."/>
            <person name="Pertea G."/>
            <person name="Qi P."/>
            <person name="Bennetzen J.L."/>
            <person name="Dai X."/>
            <person name="Dawson M.W."/>
            <person name="Muller H.G."/>
            <person name="Kugler K."/>
            <person name="Rivarola-Duarte L."/>
            <person name="Spannagl M."/>
            <person name="Mayer K.F.X."/>
            <person name="Lu F.H."/>
            <person name="Bevan M.W."/>
            <person name="Leroy P."/>
            <person name="Li P."/>
            <person name="You F.M."/>
            <person name="Sun Q."/>
            <person name="Liu Z."/>
            <person name="Lyons E."/>
            <person name="Wicker T."/>
            <person name="Salzberg S.L."/>
            <person name="Devos K.M."/>
            <person name="Dvorak J."/>
        </authorList>
    </citation>
    <scope>NUCLEOTIDE SEQUENCE [LARGE SCALE GENOMIC DNA]</scope>
    <source>
        <strain evidence="2">cv. AL8/78</strain>
    </source>
</reference>
<protein>
    <submittedName>
        <fullName evidence="2">Uncharacterized protein</fullName>
    </submittedName>
</protein>
<proteinExistence type="predicted"/>
<name>A0A453GV60_AEGTS</name>
<dbReference type="Proteomes" id="UP000015105">
    <property type="component" value="Chromosome 3D"/>
</dbReference>
<evidence type="ECO:0000313" key="2">
    <source>
        <dbReference type="EnsemblPlants" id="AET3Gv21219100.1"/>
    </source>
</evidence>
<reference evidence="3" key="1">
    <citation type="journal article" date="2014" name="Science">
        <title>Ancient hybridizations among the ancestral genomes of bread wheat.</title>
        <authorList>
            <consortium name="International Wheat Genome Sequencing Consortium,"/>
            <person name="Marcussen T."/>
            <person name="Sandve S.R."/>
            <person name="Heier L."/>
            <person name="Spannagl M."/>
            <person name="Pfeifer M."/>
            <person name="Jakobsen K.S."/>
            <person name="Wulff B.B."/>
            <person name="Steuernagel B."/>
            <person name="Mayer K.F."/>
            <person name="Olsen O.A."/>
        </authorList>
    </citation>
    <scope>NUCLEOTIDE SEQUENCE [LARGE SCALE GENOMIC DNA]</scope>
    <source>
        <strain evidence="3">cv. AL8/78</strain>
    </source>
</reference>
<accession>A0A453GV60</accession>
<reference evidence="3" key="2">
    <citation type="journal article" date="2017" name="Nat. Plants">
        <title>The Aegilops tauschii genome reveals multiple impacts of transposons.</title>
        <authorList>
            <person name="Zhao G."/>
            <person name="Zou C."/>
            <person name="Li K."/>
            <person name="Wang K."/>
            <person name="Li T."/>
            <person name="Gao L."/>
            <person name="Zhang X."/>
            <person name="Wang H."/>
            <person name="Yang Z."/>
            <person name="Liu X."/>
            <person name="Jiang W."/>
            <person name="Mao L."/>
            <person name="Kong X."/>
            <person name="Jiao Y."/>
            <person name="Jia J."/>
        </authorList>
    </citation>
    <scope>NUCLEOTIDE SEQUENCE [LARGE SCALE GENOMIC DNA]</scope>
    <source>
        <strain evidence="3">cv. AL8/78</strain>
    </source>
</reference>
<organism evidence="2 3">
    <name type="scientific">Aegilops tauschii subsp. strangulata</name>
    <name type="common">Goatgrass</name>
    <dbReference type="NCBI Taxonomy" id="200361"/>
    <lineage>
        <taxon>Eukaryota</taxon>
        <taxon>Viridiplantae</taxon>
        <taxon>Streptophyta</taxon>
        <taxon>Embryophyta</taxon>
        <taxon>Tracheophyta</taxon>
        <taxon>Spermatophyta</taxon>
        <taxon>Magnoliopsida</taxon>
        <taxon>Liliopsida</taxon>
        <taxon>Poales</taxon>
        <taxon>Poaceae</taxon>
        <taxon>BOP clade</taxon>
        <taxon>Pooideae</taxon>
        <taxon>Triticodae</taxon>
        <taxon>Triticeae</taxon>
        <taxon>Triticinae</taxon>
        <taxon>Aegilops</taxon>
    </lineage>
</organism>
<dbReference type="EnsemblPlants" id="AET3Gv21219100.1">
    <property type="protein sequence ID" value="AET3Gv21219100.1"/>
    <property type="gene ID" value="AET3Gv21219100"/>
</dbReference>
<keyword evidence="3" id="KW-1185">Reference proteome</keyword>
<dbReference type="Gramene" id="AET3Gv21219100.1">
    <property type="protein sequence ID" value="AET3Gv21219100.1"/>
    <property type="gene ID" value="AET3Gv21219100"/>
</dbReference>
<dbReference type="AlphaFoldDB" id="A0A453GV60"/>